<evidence type="ECO:0000259" key="4">
    <source>
        <dbReference type="Pfam" id="PF00685"/>
    </source>
</evidence>
<keyword evidence="2 3" id="KW-0808">Transferase</keyword>
<dbReference type="SUPFAM" id="SSF52540">
    <property type="entry name" value="P-loop containing nucleoside triphosphate hydrolases"/>
    <property type="match status" value="1"/>
</dbReference>
<name>A0A671TU20_SPAAU</name>
<keyword evidence="6" id="KW-1185">Reference proteome</keyword>
<evidence type="ECO:0000313" key="6">
    <source>
        <dbReference type="Proteomes" id="UP000472265"/>
    </source>
</evidence>
<reference evidence="5" key="1">
    <citation type="submission" date="2021-04" db="EMBL/GenBank/DDBJ databases">
        <authorList>
            <consortium name="Wellcome Sanger Institute Data Sharing"/>
        </authorList>
    </citation>
    <scope>NUCLEOTIDE SEQUENCE [LARGE SCALE GENOMIC DNA]</scope>
</reference>
<organism evidence="5 6">
    <name type="scientific">Sparus aurata</name>
    <name type="common">Gilthead sea bream</name>
    <dbReference type="NCBI Taxonomy" id="8175"/>
    <lineage>
        <taxon>Eukaryota</taxon>
        <taxon>Metazoa</taxon>
        <taxon>Chordata</taxon>
        <taxon>Craniata</taxon>
        <taxon>Vertebrata</taxon>
        <taxon>Euteleostomi</taxon>
        <taxon>Actinopterygii</taxon>
        <taxon>Neopterygii</taxon>
        <taxon>Teleostei</taxon>
        <taxon>Neoteleostei</taxon>
        <taxon>Acanthomorphata</taxon>
        <taxon>Eupercaria</taxon>
        <taxon>Spariformes</taxon>
        <taxon>Sparidae</taxon>
        <taxon>Sparus</taxon>
    </lineage>
</organism>
<dbReference type="InParanoid" id="A0A671TU20"/>
<gene>
    <name evidence="5" type="primary">sult5a1</name>
</gene>
<evidence type="ECO:0000313" key="5">
    <source>
        <dbReference type="Ensembl" id="ENSSAUP00010004207.1"/>
    </source>
</evidence>
<evidence type="ECO:0000256" key="3">
    <source>
        <dbReference type="RuleBase" id="RU361155"/>
    </source>
</evidence>
<dbReference type="Gene3D" id="3.40.50.300">
    <property type="entry name" value="P-loop containing nucleotide triphosphate hydrolases"/>
    <property type="match status" value="1"/>
</dbReference>
<reference evidence="5" key="3">
    <citation type="submission" date="2025-09" db="UniProtKB">
        <authorList>
            <consortium name="Ensembl"/>
        </authorList>
    </citation>
    <scope>IDENTIFICATION</scope>
</reference>
<evidence type="ECO:0000256" key="1">
    <source>
        <dbReference type="ARBA" id="ARBA00005771"/>
    </source>
</evidence>
<sequence length="345" mass="40105">MSRMDVMEVFNGILFPGHLHTQDSLEIALKFPFQDTDILIASYPKSGTTWMQEMVTLISNRGDPHLSQTVPNWARAPWLEQHYFAAVLEASSITPRVITTHLPHHLLGLTLQSSKAKVIYVSRNPKDVLVSFYHFHKMANFLPEPGTFPEFLNRFLEGTCELTSRKKDTFIFQCLVTIADFMQLDEMYNILSHLFVPVSYGSWFDHVKEWTSQTATMSNLLHITYEEMSLDPHGTIKRVSSFLQCPLMDDEVNNCVKHCSFSSMKDNKMVNYTQIAEEIMDHSKGSFMRKGKIGDWKNMFTEEQNQYFRSVFKSKMQNCILEFVWDEQDKEETDNEQIPLKNKEP</sequence>
<dbReference type="OMA" id="KSWENEF"/>
<dbReference type="PANTHER" id="PTHR11783">
    <property type="entry name" value="SULFOTRANSFERASE SULT"/>
    <property type="match status" value="1"/>
</dbReference>
<dbReference type="InterPro" id="IPR027417">
    <property type="entry name" value="P-loop_NTPase"/>
</dbReference>
<protein>
    <recommendedName>
        <fullName evidence="3">Sulfotransferase</fullName>
        <ecNumber evidence="3">2.8.2.-</ecNumber>
    </recommendedName>
</protein>
<dbReference type="EC" id="2.8.2.-" evidence="3"/>
<accession>A0A671TU20</accession>
<dbReference type="InterPro" id="IPR000863">
    <property type="entry name" value="Sulfotransferase_dom"/>
</dbReference>
<comment type="similarity">
    <text evidence="1 3">Belongs to the sulfotransferase 1 family.</text>
</comment>
<feature type="domain" description="Sulfotransferase" evidence="4">
    <location>
        <begin position="35"/>
        <end position="318"/>
    </location>
</feature>
<dbReference type="Ensembl" id="ENSSAUT00010004539.1">
    <property type="protein sequence ID" value="ENSSAUP00010004207.1"/>
    <property type="gene ID" value="ENSSAUG00010002173.1"/>
</dbReference>
<dbReference type="Proteomes" id="UP000472265">
    <property type="component" value="Chromosome 4"/>
</dbReference>
<dbReference type="AlphaFoldDB" id="A0A671TU20"/>
<reference evidence="5" key="2">
    <citation type="submission" date="2025-08" db="UniProtKB">
        <authorList>
            <consortium name="Ensembl"/>
        </authorList>
    </citation>
    <scope>IDENTIFICATION</scope>
</reference>
<dbReference type="FunCoup" id="A0A671TU20">
    <property type="interactions" value="19"/>
</dbReference>
<evidence type="ECO:0000256" key="2">
    <source>
        <dbReference type="ARBA" id="ARBA00022679"/>
    </source>
</evidence>
<dbReference type="Pfam" id="PF00685">
    <property type="entry name" value="Sulfotransfer_1"/>
    <property type="match status" value="1"/>
</dbReference>
<dbReference type="GeneTree" id="ENSGT00940000163403"/>
<dbReference type="GO" id="GO:0008146">
    <property type="term" value="F:sulfotransferase activity"/>
    <property type="evidence" value="ECO:0007669"/>
    <property type="project" value="InterPro"/>
</dbReference>
<proteinExistence type="inferred from homology"/>